<dbReference type="Gene3D" id="3.40.50.2300">
    <property type="match status" value="1"/>
</dbReference>
<keyword evidence="3 10" id="KW-0597">Phosphoprotein</keyword>
<dbReference type="Pfam" id="PF20714">
    <property type="entry name" value="HTH_64"/>
    <property type="match status" value="1"/>
</dbReference>
<sequence length="230" mass="25818">MTKPIEVLIIEDDKRIADIHRRFIEKIAGFHVVGAAHTGEEAKDWVQALSPDLVLLDVYLPDTLGTEIMAFIHEDSPETDIIFITAAAEVNIVKKAYRRGVADYILKPLTFNRFEESLLSYKAKREALTGDGPLQEDSIQLLWNKTTETLSPPASAPPKGIDPLTKEKVVSHIEHLEGGITAEALGLEIGVSRSTARRYLEYLVSEKRAFTELLYGSVGRPERRYFLKSR</sequence>
<comment type="subcellular location">
    <subcellularLocation>
        <location evidence="1 9">Cytoplasm</location>
    </subcellularLocation>
</comment>
<evidence type="ECO:0000313" key="12">
    <source>
        <dbReference type="EMBL" id="MFC5589358.1"/>
    </source>
</evidence>
<dbReference type="PANTHER" id="PTHR45526">
    <property type="entry name" value="TRANSCRIPTIONAL REGULATORY PROTEIN DPIA"/>
    <property type="match status" value="1"/>
</dbReference>
<reference evidence="13" key="1">
    <citation type="journal article" date="2019" name="Int. J. Syst. Evol. Microbiol.">
        <title>The Global Catalogue of Microorganisms (GCM) 10K type strain sequencing project: providing services to taxonomists for standard genome sequencing and annotation.</title>
        <authorList>
            <consortium name="The Broad Institute Genomics Platform"/>
            <consortium name="The Broad Institute Genome Sequencing Center for Infectious Disease"/>
            <person name="Wu L."/>
            <person name="Ma J."/>
        </authorList>
    </citation>
    <scope>NUCLEOTIDE SEQUENCE [LARGE SCALE GENOMIC DNA]</scope>
    <source>
        <strain evidence="13">CGMCC 4.1434</strain>
    </source>
</reference>
<dbReference type="RefSeq" id="WP_381433912.1">
    <property type="nucleotide sequence ID" value="NZ_JBHSNO010000005.1"/>
</dbReference>
<dbReference type="CDD" id="cd19925">
    <property type="entry name" value="REC_citrate_TCS"/>
    <property type="match status" value="1"/>
</dbReference>
<evidence type="ECO:0000256" key="9">
    <source>
        <dbReference type="PIRNR" id="PIRNR006171"/>
    </source>
</evidence>
<dbReference type="EMBL" id="JBHSNO010000005">
    <property type="protein sequence ID" value="MFC5589358.1"/>
    <property type="molecule type" value="Genomic_DNA"/>
</dbReference>
<evidence type="ECO:0000256" key="3">
    <source>
        <dbReference type="ARBA" id="ARBA00022553"/>
    </source>
</evidence>
<keyword evidence="7 9" id="KW-0010">Activator</keyword>
<dbReference type="PROSITE" id="PS50110">
    <property type="entry name" value="RESPONSE_REGULATORY"/>
    <property type="match status" value="1"/>
</dbReference>
<protein>
    <recommendedName>
        <fullName evidence="9">Transcriptional regulatory protein</fullName>
    </recommendedName>
</protein>
<dbReference type="InterPro" id="IPR024187">
    <property type="entry name" value="Sig_transdc_resp-reg_cit/mal"/>
</dbReference>
<proteinExistence type="predicted"/>
<gene>
    <name evidence="12" type="ORF">ACFPRA_10695</name>
</gene>
<evidence type="ECO:0000256" key="8">
    <source>
        <dbReference type="ARBA" id="ARBA00023163"/>
    </source>
</evidence>
<dbReference type="Pfam" id="PF00072">
    <property type="entry name" value="Response_reg"/>
    <property type="match status" value="1"/>
</dbReference>
<evidence type="ECO:0000313" key="13">
    <source>
        <dbReference type="Proteomes" id="UP001596109"/>
    </source>
</evidence>
<evidence type="ECO:0000256" key="7">
    <source>
        <dbReference type="ARBA" id="ARBA00023159"/>
    </source>
</evidence>
<keyword evidence="4 9" id="KW-0902">Two-component regulatory system</keyword>
<dbReference type="SMART" id="SM00448">
    <property type="entry name" value="REC"/>
    <property type="match status" value="1"/>
</dbReference>
<dbReference type="Proteomes" id="UP001596109">
    <property type="component" value="Unassembled WGS sequence"/>
</dbReference>
<dbReference type="InterPro" id="IPR048714">
    <property type="entry name" value="DpiA-like_HTH"/>
</dbReference>
<keyword evidence="8 9" id="KW-0804">Transcription</keyword>
<dbReference type="PIRSF" id="PIRSF006171">
    <property type="entry name" value="RR_citrat_malat"/>
    <property type="match status" value="1"/>
</dbReference>
<evidence type="ECO:0000259" key="11">
    <source>
        <dbReference type="PROSITE" id="PS50110"/>
    </source>
</evidence>
<dbReference type="PANTHER" id="PTHR45526:SF6">
    <property type="entry name" value="TRANSCRIPTIONAL REGULATORY PROTEIN CITT"/>
    <property type="match status" value="1"/>
</dbReference>
<keyword evidence="6 9" id="KW-0238">DNA-binding</keyword>
<comment type="caution">
    <text evidence="12">The sequence shown here is derived from an EMBL/GenBank/DDBJ whole genome shotgun (WGS) entry which is preliminary data.</text>
</comment>
<evidence type="ECO:0000256" key="1">
    <source>
        <dbReference type="ARBA" id="ARBA00004496"/>
    </source>
</evidence>
<dbReference type="InterPro" id="IPR051271">
    <property type="entry name" value="2C-system_Tx_regulators"/>
</dbReference>
<evidence type="ECO:0000256" key="10">
    <source>
        <dbReference type="PROSITE-ProRule" id="PRU00169"/>
    </source>
</evidence>
<feature type="modified residue" description="4-aspartylphosphate" evidence="10">
    <location>
        <position position="57"/>
    </location>
</feature>
<dbReference type="SUPFAM" id="SSF52172">
    <property type="entry name" value="CheY-like"/>
    <property type="match status" value="1"/>
</dbReference>
<organism evidence="12 13">
    <name type="scientific">Sporosarcina soli</name>
    <dbReference type="NCBI Taxonomy" id="334736"/>
    <lineage>
        <taxon>Bacteria</taxon>
        <taxon>Bacillati</taxon>
        <taxon>Bacillota</taxon>
        <taxon>Bacilli</taxon>
        <taxon>Bacillales</taxon>
        <taxon>Caryophanaceae</taxon>
        <taxon>Sporosarcina</taxon>
    </lineage>
</organism>
<accession>A0ABW0TKQ1</accession>
<evidence type="ECO:0000256" key="2">
    <source>
        <dbReference type="ARBA" id="ARBA00022490"/>
    </source>
</evidence>
<dbReference type="InterPro" id="IPR011006">
    <property type="entry name" value="CheY-like_superfamily"/>
</dbReference>
<feature type="domain" description="Response regulatory" evidence="11">
    <location>
        <begin position="6"/>
        <end position="122"/>
    </location>
</feature>
<evidence type="ECO:0000256" key="6">
    <source>
        <dbReference type="ARBA" id="ARBA00023125"/>
    </source>
</evidence>
<keyword evidence="2 9" id="KW-0963">Cytoplasm</keyword>
<dbReference type="InterPro" id="IPR001789">
    <property type="entry name" value="Sig_transdc_resp-reg_receiver"/>
</dbReference>
<evidence type="ECO:0000256" key="4">
    <source>
        <dbReference type="ARBA" id="ARBA00023012"/>
    </source>
</evidence>
<keyword evidence="5 9" id="KW-0805">Transcription regulation</keyword>
<evidence type="ECO:0000256" key="5">
    <source>
        <dbReference type="ARBA" id="ARBA00023015"/>
    </source>
</evidence>
<keyword evidence="13" id="KW-1185">Reference proteome</keyword>
<name>A0ABW0TKQ1_9BACL</name>